<dbReference type="Gene3D" id="2.60.120.10">
    <property type="entry name" value="Jelly Rolls"/>
    <property type="match status" value="1"/>
</dbReference>
<keyword evidence="3" id="KW-1185">Reference proteome</keyword>
<dbReference type="OrthoDB" id="8480170at2"/>
<dbReference type="InterPro" id="IPR011051">
    <property type="entry name" value="RmlC_Cupin_sf"/>
</dbReference>
<comment type="caution">
    <text evidence="2">The sequence shown here is derived from an EMBL/GenBank/DDBJ whole genome shotgun (WGS) entry which is preliminary data.</text>
</comment>
<organism evidence="2 3">
    <name type="scientific">Hyphococcus luteus</name>
    <dbReference type="NCBI Taxonomy" id="2058213"/>
    <lineage>
        <taxon>Bacteria</taxon>
        <taxon>Pseudomonadati</taxon>
        <taxon>Pseudomonadota</taxon>
        <taxon>Alphaproteobacteria</taxon>
        <taxon>Parvularculales</taxon>
        <taxon>Parvularculaceae</taxon>
        <taxon>Hyphococcus</taxon>
    </lineage>
</organism>
<evidence type="ECO:0000313" key="3">
    <source>
        <dbReference type="Proteomes" id="UP000239504"/>
    </source>
</evidence>
<dbReference type="RefSeq" id="WP_104828617.1">
    <property type="nucleotide sequence ID" value="NZ_PJCH01000003.1"/>
</dbReference>
<dbReference type="Proteomes" id="UP000239504">
    <property type="component" value="Unassembled WGS sequence"/>
</dbReference>
<protein>
    <submittedName>
        <fullName evidence="2">Uncharacterized protein</fullName>
    </submittedName>
</protein>
<keyword evidence="1" id="KW-1133">Transmembrane helix</keyword>
<evidence type="ECO:0000313" key="2">
    <source>
        <dbReference type="EMBL" id="PQA88979.1"/>
    </source>
</evidence>
<dbReference type="SUPFAM" id="SSF51182">
    <property type="entry name" value="RmlC-like cupins"/>
    <property type="match status" value="1"/>
</dbReference>
<dbReference type="AlphaFoldDB" id="A0A2S7K950"/>
<dbReference type="InterPro" id="IPR014710">
    <property type="entry name" value="RmlC-like_jellyroll"/>
</dbReference>
<dbReference type="EMBL" id="PJCH01000003">
    <property type="protein sequence ID" value="PQA88979.1"/>
    <property type="molecule type" value="Genomic_DNA"/>
</dbReference>
<name>A0A2S7K950_9PROT</name>
<proteinExistence type="predicted"/>
<evidence type="ECO:0000256" key="1">
    <source>
        <dbReference type="SAM" id="Phobius"/>
    </source>
</evidence>
<gene>
    <name evidence="2" type="ORF">CW354_03245</name>
</gene>
<accession>A0A2S7K950</accession>
<reference evidence="2 3" key="1">
    <citation type="submission" date="2017-12" db="EMBL/GenBank/DDBJ databases">
        <authorList>
            <person name="Hurst M.R.H."/>
        </authorList>
    </citation>
    <scope>NUCLEOTIDE SEQUENCE [LARGE SCALE GENOMIC DNA]</scope>
    <source>
        <strain evidence="2 3">SY-3-19</strain>
    </source>
</reference>
<keyword evidence="1" id="KW-0472">Membrane</keyword>
<sequence>MFWKRGGSRFDLAGNSLGGWIVRILILALLALGIIVMVRLWLPAAVAQEEENPIPFSGGALVMKKADAESENAGLPHAIDAGWKGEKVCELLFENDETRVARCTFAPGVGHERHYHPPHFGYILKGGTMRITDASGTQERTFDDGATWWSDGVPWHEVVNVGDAESVYLIFEPKSAAQ</sequence>
<keyword evidence="1" id="KW-0812">Transmembrane</keyword>
<feature type="transmembrane region" description="Helical" evidence="1">
    <location>
        <begin position="20"/>
        <end position="42"/>
    </location>
</feature>